<dbReference type="SMART" id="SM00934">
    <property type="entry name" value="OMPdecase"/>
    <property type="match status" value="1"/>
</dbReference>
<sequence>MKKPKLQLALDQNSLPEAVAVAHLAGPIVDIVEVGTILELQAGQLAIQTMRKMLPDKMIVSDTKCADAGTTVAENSSKAGADLMTVIDSATQATMQAAKKVMLGIQVELYSAWDFKRAAKWLELGIDQVIYHQSRDALLAGKSWGEQDLTTVRQLIEMGFKVSVTGGLTLKTIPLFAGLAVETFIAGRAITGNSDVRAAAQAFQDKIIEHWGTNV</sequence>
<name>A0A3F3GWF9_9LACO</name>
<evidence type="ECO:0000259" key="8">
    <source>
        <dbReference type="SMART" id="SM00934"/>
    </source>
</evidence>
<feature type="domain" description="Orotidine 5'-phosphate decarboxylase" evidence="8">
    <location>
        <begin position="5"/>
        <end position="203"/>
    </location>
</feature>
<dbReference type="InterPro" id="IPR013785">
    <property type="entry name" value="Aldolase_TIM"/>
</dbReference>
<keyword evidence="5" id="KW-0554">One-carbon metabolism</keyword>
<evidence type="ECO:0000313" key="9">
    <source>
        <dbReference type="EMBL" id="GAP02562.1"/>
    </source>
</evidence>
<keyword evidence="10" id="KW-1185">Reference proteome</keyword>
<dbReference type="Pfam" id="PF00215">
    <property type="entry name" value="OMPdecase"/>
    <property type="match status" value="1"/>
</dbReference>
<dbReference type="GO" id="GO:0033982">
    <property type="term" value="F:3-dehydro-L-gulonate-6-phosphate decarboxylase activity"/>
    <property type="evidence" value="ECO:0007669"/>
    <property type="project" value="TreeGrafter"/>
</dbReference>
<dbReference type="NCBIfam" id="NF009832">
    <property type="entry name" value="PRK13306.1"/>
    <property type="match status" value="1"/>
</dbReference>
<evidence type="ECO:0000256" key="3">
    <source>
        <dbReference type="ARBA" id="ARBA00006350"/>
    </source>
</evidence>
<evidence type="ECO:0000256" key="6">
    <source>
        <dbReference type="ARBA" id="ARBA00023239"/>
    </source>
</evidence>
<accession>A0A3F3GWF9</accession>
<dbReference type="PANTHER" id="PTHR35039:SF3">
    <property type="entry name" value="3-KETO-L-GULONATE-6-PHOSPHATE DECARBOXYLASE SGBH-RELATED"/>
    <property type="match status" value="1"/>
</dbReference>
<keyword evidence="7" id="KW-0119">Carbohydrate metabolism</keyword>
<dbReference type="FunFam" id="3.20.20.70:FF:000022">
    <property type="entry name" value="3-keto-L-gulonate-6-phosphate decarboxylase UlaD"/>
    <property type="match status" value="1"/>
</dbReference>
<dbReference type="EC" id="4.1.2.43" evidence="4"/>
<dbReference type="SUPFAM" id="SSF51366">
    <property type="entry name" value="Ribulose-phoshate binding barrel"/>
    <property type="match status" value="1"/>
</dbReference>
<dbReference type="CDD" id="cd04726">
    <property type="entry name" value="KGPDC_HPS"/>
    <property type="match status" value="1"/>
</dbReference>
<dbReference type="GO" id="GO:0043801">
    <property type="term" value="F:hexulose-6-phosphate synthase activity"/>
    <property type="evidence" value="ECO:0007669"/>
    <property type="project" value="UniProtKB-EC"/>
</dbReference>
<dbReference type="InterPro" id="IPR001754">
    <property type="entry name" value="OMPdeCOase_dom"/>
</dbReference>
<evidence type="ECO:0000256" key="1">
    <source>
        <dbReference type="ARBA" id="ARBA00000718"/>
    </source>
</evidence>
<evidence type="ECO:0000313" key="10">
    <source>
        <dbReference type="Proteomes" id="UP000061227"/>
    </source>
</evidence>
<dbReference type="InterPro" id="IPR011060">
    <property type="entry name" value="RibuloseP-bd_barrel"/>
</dbReference>
<protein>
    <recommendedName>
        <fullName evidence="4">3-hexulose-6-phosphate synthase</fullName>
        <ecNumber evidence="4">4.1.2.43</ecNumber>
    </recommendedName>
</protein>
<dbReference type="GO" id="GO:0019854">
    <property type="term" value="P:L-ascorbic acid catabolic process"/>
    <property type="evidence" value="ECO:0007669"/>
    <property type="project" value="TreeGrafter"/>
</dbReference>
<dbReference type="GO" id="GO:0004590">
    <property type="term" value="F:orotidine-5'-phosphate decarboxylase activity"/>
    <property type="evidence" value="ECO:0007669"/>
    <property type="project" value="InterPro"/>
</dbReference>
<evidence type="ECO:0000256" key="7">
    <source>
        <dbReference type="ARBA" id="ARBA00023277"/>
    </source>
</evidence>
<evidence type="ECO:0000256" key="2">
    <source>
        <dbReference type="ARBA" id="ARBA00005014"/>
    </source>
</evidence>
<dbReference type="EMBL" id="DF968064">
    <property type="protein sequence ID" value="GAP02562.1"/>
    <property type="molecule type" value="Genomic_DNA"/>
</dbReference>
<reference evidence="9 10" key="1">
    <citation type="journal article" date="2015" name="BMC Genomics">
        <title>Comparative genomics of Fructobacillus spp. and Leuconostoc spp. reveals niche-specific evolution of Fructobacillus spp.</title>
        <authorList>
            <person name="Endo A."/>
            <person name="Tanizawa Y."/>
            <person name="Tanaka N."/>
            <person name="Maeno S."/>
            <person name="Kumar H."/>
            <person name="Shiwa Y."/>
            <person name="Okada S."/>
            <person name="Yoshikawa H."/>
            <person name="Dicks L."/>
            <person name="Nakagawa J."/>
            <person name="Arita M."/>
        </authorList>
    </citation>
    <scope>NUCLEOTIDE SEQUENCE [LARGE SCALE GENOMIC DNA]</scope>
    <source>
        <strain evidence="9 10">DSM 15468</strain>
    </source>
</reference>
<dbReference type="InterPro" id="IPR041710">
    <property type="entry name" value="HPS/KGPDC"/>
</dbReference>
<comment type="pathway">
    <text evidence="2">One-carbon metabolism; formaldehyde assimilation via RuMP pathway; D-fructose 6-phosphate from D-ribulose 5-phosphate and formaldehyde: step 1/2.</text>
</comment>
<evidence type="ECO:0000256" key="4">
    <source>
        <dbReference type="ARBA" id="ARBA00012890"/>
    </source>
</evidence>
<dbReference type="AlphaFoldDB" id="A0A3F3GWF9"/>
<keyword evidence="6" id="KW-0456">Lyase</keyword>
<comment type="similarity">
    <text evidence="3">Belongs to the HPS/KGPDC family. HPS subfamily.</text>
</comment>
<dbReference type="OrthoDB" id="43475at2"/>
<evidence type="ECO:0000256" key="5">
    <source>
        <dbReference type="ARBA" id="ARBA00022563"/>
    </source>
</evidence>
<dbReference type="GO" id="GO:0006730">
    <property type="term" value="P:one-carbon metabolic process"/>
    <property type="evidence" value="ECO:0007669"/>
    <property type="project" value="UniProtKB-KW"/>
</dbReference>
<dbReference type="RefSeq" id="WP_059376682.1">
    <property type="nucleotide sequence ID" value="NZ_DF968064.1"/>
</dbReference>
<comment type="catalytic activity">
    <reaction evidence="1">
        <text>D-ribulose 5-phosphate + formaldehyde = D-arabino-hex-3-ulose 6-phosphate</text>
        <dbReference type="Rhea" id="RHEA:25201"/>
        <dbReference type="ChEBI" id="CHEBI:16842"/>
        <dbReference type="ChEBI" id="CHEBI:58121"/>
        <dbReference type="ChEBI" id="CHEBI:58542"/>
        <dbReference type="EC" id="4.1.2.43"/>
    </reaction>
</comment>
<dbReference type="Gene3D" id="3.20.20.70">
    <property type="entry name" value="Aldolase class I"/>
    <property type="match status" value="1"/>
</dbReference>
<gene>
    <name evidence="9" type="primary">ulaD</name>
    <name evidence="9" type="ORF">FPFC_020090</name>
</gene>
<proteinExistence type="inferred from homology"/>
<dbReference type="GO" id="GO:0006207">
    <property type="term" value="P:'de novo' pyrimidine nucleobase biosynthetic process"/>
    <property type="evidence" value="ECO:0007669"/>
    <property type="project" value="InterPro"/>
</dbReference>
<dbReference type="STRING" id="220714.SAMN05660469_0498"/>
<dbReference type="Proteomes" id="UP000061227">
    <property type="component" value="Unassembled WGS sequence"/>
</dbReference>
<organism evidence="9 10">
    <name type="scientific">Fructobacillus pseudoficulneus</name>
    <dbReference type="NCBI Taxonomy" id="220714"/>
    <lineage>
        <taxon>Bacteria</taxon>
        <taxon>Bacillati</taxon>
        <taxon>Bacillota</taxon>
        <taxon>Bacilli</taxon>
        <taxon>Lactobacillales</taxon>
        <taxon>Lactobacillaceae</taxon>
        <taxon>Fructobacillus</taxon>
    </lineage>
</organism>
<dbReference type="PANTHER" id="PTHR35039">
    <property type="entry name" value="3-KETO-L-GULONATE-6-PHOSPHATE DECARBOXYLASE SGBH-RELATED"/>
    <property type="match status" value="1"/>
</dbReference>